<accession>A0A3S5BWW1</accession>
<keyword evidence="1" id="KW-0472">Membrane</keyword>
<name>A0A3S5BWW1_9PLAT</name>
<protein>
    <submittedName>
        <fullName evidence="2">Uncharacterized protein</fullName>
    </submittedName>
</protein>
<proteinExistence type="predicted"/>
<gene>
    <name evidence="2" type="ORF">PXEA_LOCUS15662</name>
</gene>
<keyword evidence="1" id="KW-0812">Transmembrane</keyword>
<comment type="caution">
    <text evidence="2">The sequence shown here is derived from an EMBL/GenBank/DDBJ whole genome shotgun (WGS) entry which is preliminary data.</text>
</comment>
<keyword evidence="1" id="KW-1133">Transmembrane helix</keyword>
<dbReference type="Proteomes" id="UP000784294">
    <property type="component" value="Unassembled WGS sequence"/>
</dbReference>
<dbReference type="AlphaFoldDB" id="A0A3S5BWW1"/>
<reference evidence="2" key="1">
    <citation type="submission" date="2018-11" db="EMBL/GenBank/DDBJ databases">
        <authorList>
            <consortium name="Pathogen Informatics"/>
        </authorList>
    </citation>
    <scope>NUCLEOTIDE SEQUENCE</scope>
</reference>
<dbReference type="EMBL" id="CAAALY010055305">
    <property type="protein sequence ID" value="VEL22222.1"/>
    <property type="molecule type" value="Genomic_DNA"/>
</dbReference>
<evidence type="ECO:0000256" key="1">
    <source>
        <dbReference type="SAM" id="Phobius"/>
    </source>
</evidence>
<evidence type="ECO:0000313" key="3">
    <source>
        <dbReference type="Proteomes" id="UP000784294"/>
    </source>
</evidence>
<keyword evidence="3" id="KW-1185">Reference proteome</keyword>
<sequence length="46" mass="5581">MWLRYLVRLVWLLLMMMIMLLLLLLLMMMMMMMSVRKAGTITKQTS</sequence>
<feature type="transmembrane region" description="Helical" evidence="1">
    <location>
        <begin position="6"/>
        <end position="27"/>
    </location>
</feature>
<evidence type="ECO:0000313" key="2">
    <source>
        <dbReference type="EMBL" id="VEL22222.1"/>
    </source>
</evidence>
<organism evidence="2 3">
    <name type="scientific">Protopolystoma xenopodis</name>
    <dbReference type="NCBI Taxonomy" id="117903"/>
    <lineage>
        <taxon>Eukaryota</taxon>
        <taxon>Metazoa</taxon>
        <taxon>Spiralia</taxon>
        <taxon>Lophotrochozoa</taxon>
        <taxon>Platyhelminthes</taxon>
        <taxon>Monogenea</taxon>
        <taxon>Polyopisthocotylea</taxon>
        <taxon>Polystomatidea</taxon>
        <taxon>Polystomatidae</taxon>
        <taxon>Protopolystoma</taxon>
    </lineage>
</organism>